<evidence type="ECO:0000256" key="5">
    <source>
        <dbReference type="ARBA" id="ARBA00022989"/>
    </source>
</evidence>
<accession>A0A8X8XIU1</accession>
<evidence type="ECO:0000259" key="8">
    <source>
        <dbReference type="Pfam" id="PF13839"/>
    </source>
</evidence>
<keyword evidence="11" id="KW-1185">Reference proteome</keyword>
<dbReference type="InterPro" id="IPR025846">
    <property type="entry name" value="TBL_N"/>
</dbReference>
<evidence type="ECO:0000313" key="11">
    <source>
        <dbReference type="Proteomes" id="UP000298416"/>
    </source>
</evidence>
<evidence type="ECO:0000256" key="6">
    <source>
        <dbReference type="ARBA" id="ARBA00023136"/>
    </source>
</evidence>
<feature type="transmembrane region" description="Helical" evidence="7">
    <location>
        <begin position="12"/>
        <end position="36"/>
    </location>
</feature>
<evidence type="ECO:0000256" key="3">
    <source>
        <dbReference type="ARBA" id="ARBA00022692"/>
    </source>
</evidence>
<sequence>MEKQKSFSVKPIKFLVSSFTITFSIIFVIFCFTWVFTSPASIHLGAQNLGVDCSEAFTNASSDMINSISMDESYVGGGNSSSSSSSPAADVAVESEGSLLTANSSSSTPFGNSNNLFVDGVNVSDSTNPTVEVVNFDENVEELSGVVVEGVSGEREDSSNSSSIPFGNNDNLFVDGVNASDSTNSTVEVVNVDGKVGELSGVVVEGVSSDRGDSSIRSSVGDGKSKVGCDVTRGRWVYDESYPLYTNVTCPYIDEGFGCESNGRVDKGFVKWRWQPHDCDIPRFNASNMLELIRGKRLVFVGDSLNRNQWESMLCMLMGGVRDPKKVYEARGRKITKERGNYCFKFEDYKCTVEYYVSHYLVHESKARIGKKRGQTLRIDTMDKGSSRWRGADILVFNTAHWWNHQKTKAGINYYQEGNQVYPRLDVTTAFERALLTWASWADKNINSRKTRVFFRSSAPAHFSGGQWDTGGHCGEALRPLNERFTSVYPEKNLIMEEVLRKMKTPVTFLNITRLSDYRPDAHPSIYGRKTINRGVQDCSHWCLPGVPDIWNELLYYHLQSQGKAIL</sequence>
<reference evidence="10" key="2">
    <citation type="submission" date="2020-08" db="EMBL/GenBank/DDBJ databases">
        <title>Plant Genome Project.</title>
        <authorList>
            <person name="Zhang R.-G."/>
        </authorList>
    </citation>
    <scope>NUCLEOTIDE SEQUENCE</scope>
    <source>
        <strain evidence="10">Huo1</strain>
        <tissue evidence="10">Leaf</tissue>
    </source>
</reference>
<keyword evidence="6 7" id="KW-0472">Membrane</keyword>
<dbReference type="EMBL" id="PNBA02000008">
    <property type="protein sequence ID" value="KAG6415260.1"/>
    <property type="molecule type" value="Genomic_DNA"/>
</dbReference>
<feature type="domain" description="Trichome birefringence-like N-terminal" evidence="9">
    <location>
        <begin position="228"/>
        <end position="280"/>
    </location>
</feature>
<dbReference type="Proteomes" id="UP000298416">
    <property type="component" value="Unassembled WGS sequence"/>
</dbReference>
<dbReference type="InterPro" id="IPR026057">
    <property type="entry name" value="TBL_C"/>
</dbReference>
<name>A0A8X8XIU1_SALSN</name>
<dbReference type="Pfam" id="PF14416">
    <property type="entry name" value="PMR5N"/>
    <property type="match status" value="1"/>
</dbReference>
<keyword evidence="3 7" id="KW-0812">Transmembrane</keyword>
<dbReference type="Pfam" id="PF13839">
    <property type="entry name" value="PC-Esterase"/>
    <property type="match status" value="1"/>
</dbReference>
<dbReference type="GO" id="GO:0005794">
    <property type="term" value="C:Golgi apparatus"/>
    <property type="evidence" value="ECO:0007669"/>
    <property type="project" value="TreeGrafter"/>
</dbReference>
<dbReference type="OrthoDB" id="630188at2759"/>
<proteinExistence type="inferred from homology"/>
<dbReference type="PANTHER" id="PTHR32285:SF19">
    <property type="entry name" value="PROTEIN TRICHOME BIREFRINGENCE-LIKE 6"/>
    <property type="match status" value="1"/>
</dbReference>
<protein>
    <recommendedName>
        <fullName evidence="12">Trichome birefringence-like N-terminal domain-containing protein</fullName>
    </recommendedName>
</protein>
<comment type="similarity">
    <text evidence="2">Belongs to the PC-esterase family. TBL subfamily.</text>
</comment>
<gene>
    <name evidence="10" type="ORF">SASPL_122666</name>
</gene>
<evidence type="ECO:0008006" key="12">
    <source>
        <dbReference type="Google" id="ProtNLM"/>
    </source>
</evidence>
<evidence type="ECO:0000256" key="2">
    <source>
        <dbReference type="ARBA" id="ARBA00007727"/>
    </source>
</evidence>
<evidence type="ECO:0000256" key="7">
    <source>
        <dbReference type="SAM" id="Phobius"/>
    </source>
</evidence>
<comment type="caution">
    <text evidence="10">The sequence shown here is derived from an EMBL/GenBank/DDBJ whole genome shotgun (WGS) entry which is preliminary data.</text>
</comment>
<dbReference type="GO" id="GO:0016020">
    <property type="term" value="C:membrane"/>
    <property type="evidence" value="ECO:0007669"/>
    <property type="project" value="UniProtKB-SubCell"/>
</dbReference>
<keyword evidence="5 7" id="KW-1133">Transmembrane helix</keyword>
<feature type="domain" description="Trichome birefringence-like C-terminal" evidence="8">
    <location>
        <begin position="281"/>
        <end position="557"/>
    </location>
</feature>
<reference evidence="10" key="1">
    <citation type="submission" date="2018-01" db="EMBL/GenBank/DDBJ databases">
        <authorList>
            <person name="Mao J.F."/>
        </authorList>
    </citation>
    <scope>NUCLEOTIDE SEQUENCE</scope>
    <source>
        <strain evidence="10">Huo1</strain>
        <tissue evidence="10">Leaf</tissue>
    </source>
</reference>
<dbReference type="InterPro" id="IPR029962">
    <property type="entry name" value="TBL"/>
</dbReference>
<keyword evidence="4" id="KW-0735">Signal-anchor</keyword>
<comment type="subcellular location">
    <subcellularLocation>
        <location evidence="1">Membrane</location>
        <topology evidence="1">Single-pass membrane protein</topology>
    </subcellularLocation>
</comment>
<organism evidence="10">
    <name type="scientific">Salvia splendens</name>
    <name type="common">Scarlet sage</name>
    <dbReference type="NCBI Taxonomy" id="180675"/>
    <lineage>
        <taxon>Eukaryota</taxon>
        <taxon>Viridiplantae</taxon>
        <taxon>Streptophyta</taxon>
        <taxon>Embryophyta</taxon>
        <taxon>Tracheophyta</taxon>
        <taxon>Spermatophyta</taxon>
        <taxon>Magnoliopsida</taxon>
        <taxon>eudicotyledons</taxon>
        <taxon>Gunneridae</taxon>
        <taxon>Pentapetalae</taxon>
        <taxon>asterids</taxon>
        <taxon>lamiids</taxon>
        <taxon>Lamiales</taxon>
        <taxon>Lamiaceae</taxon>
        <taxon>Nepetoideae</taxon>
        <taxon>Mentheae</taxon>
        <taxon>Salviinae</taxon>
        <taxon>Salvia</taxon>
        <taxon>Salvia subgen. Calosphace</taxon>
        <taxon>core Calosphace</taxon>
    </lineage>
</organism>
<evidence type="ECO:0000259" key="9">
    <source>
        <dbReference type="Pfam" id="PF14416"/>
    </source>
</evidence>
<dbReference type="AlphaFoldDB" id="A0A8X8XIU1"/>
<dbReference type="PANTHER" id="PTHR32285">
    <property type="entry name" value="PROTEIN TRICHOME BIREFRINGENCE-LIKE 9-RELATED"/>
    <property type="match status" value="1"/>
</dbReference>
<evidence type="ECO:0000256" key="1">
    <source>
        <dbReference type="ARBA" id="ARBA00004167"/>
    </source>
</evidence>
<evidence type="ECO:0000256" key="4">
    <source>
        <dbReference type="ARBA" id="ARBA00022968"/>
    </source>
</evidence>
<dbReference type="GO" id="GO:0016413">
    <property type="term" value="F:O-acetyltransferase activity"/>
    <property type="evidence" value="ECO:0007669"/>
    <property type="project" value="InterPro"/>
</dbReference>
<evidence type="ECO:0000313" key="10">
    <source>
        <dbReference type="EMBL" id="KAG6415260.1"/>
    </source>
</evidence>